<proteinExistence type="predicted"/>
<comment type="caution">
    <text evidence="1">The sequence shown here is derived from an EMBL/GenBank/DDBJ whole genome shotgun (WGS) entry which is preliminary data.</text>
</comment>
<sequence length="68" mass="7580">MAINTLVIITGYGSISPKPVRKAYLNSSQEMAMHRFVQQNPGVRDVSVVIIDFEDELTIRPNGDIVAY</sequence>
<name>A0A6L9LAF4_9BACT</name>
<evidence type="ECO:0000313" key="1">
    <source>
        <dbReference type="EMBL" id="NDU95408.1"/>
    </source>
</evidence>
<reference evidence="1 2" key="1">
    <citation type="submission" date="2020-02" db="EMBL/GenBank/DDBJ databases">
        <title>Draft genome sequence of two Spirosoma agri KCTC 52727 and Spirosoma terrae KCTC 52035.</title>
        <authorList>
            <person name="Rojas J."/>
            <person name="Ambika Manirajan B."/>
            <person name="Suarez C."/>
            <person name="Ratering S."/>
            <person name="Schnell S."/>
        </authorList>
    </citation>
    <scope>NUCLEOTIDE SEQUENCE [LARGE SCALE GENOMIC DNA]</scope>
    <source>
        <strain evidence="1 2">KCTC 52035</strain>
    </source>
</reference>
<keyword evidence="2" id="KW-1185">Reference proteome</keyword>
<dbReference type="Proteomes" id="UP000474175">
    <property type="component" value="Unassembled WGS sequence"/>
</dbReference>
<dbReference type="RefSeq" id="WP_163947369.1">
    <property type="nucleotide sequence ID" value="NZ_JAAFZH010000004.1"/>
</dbReference>
<dbReference type="AlphaFoldDB" id="A0A6L9LAF4"/>
<accession>A0A6L9LAF4</accession>
<organism evidence="1 2">
    <name type="scientific">Spirosoma terrae</name>
    <dbReference type="NCBI Taxonomy" id="1968276"/>
    <lineage>
        <taxon>Bacteria</taxon>
        <taxon>Pseudomonadati</taxon>
        <taxon>Bacteroidota</taxon>
        <taxon>Cytophagia</taxon>
        <taxon>Cytophagales</taxon>
        <taxon>Cytophagaceae</taxon>
        <taxon>Spirosoma</taxon>
    </lineage>
</organism>
<protein>
    <submittedName>
        <fullName evidence="1">Uncharacterized protein</fullName>
    </submittedName>
</protein>
<dbReference type="EMBL" id="JAAFZH010000004">
    <property type="protein sequence ID" value="NDU95408.1"/>
    <property type="molecule type" value="Genomic_DNA"/>
</dbReference>
<evidence type="ECO:0000313" key="2">
    <source>
        <dbReference type="Proteomes" id="UP000474175"/>
    </source>
</evidence>
<gene>
    <name evidence="1" type="ORF">GK108_11035</name>
</gene>